<dbReference type="EMBL" id="CAXIEN010000197">
    <property type="protein sequence ID" value="CAL1285933.1"/>
    <property type="molecule type" value="Genomic_DNA"/>
</dbReference>
<gene>
    <name evidence="1" type="ORF">LARSCL_LOCUS13988</name>
</gene>
<proteinExistence type="predicted"/>
<feature type="non-terminal residue" evidence="1">
    <location>
        <position position="85"/>
    </location>
</feature>
<keyword evidence="2" id="KW-1185">Reference proteome</keyword>
<dbReference type="AlphaFoldDB" id="A0AAV2AT10"/>
<evidence type="ECO:0000313" key="1">
    <source>
        <dbReference type="EMBL" id="CAL1285933.1"/>
    </source>
</evidence>
<name>A0AAV2AT10_9ARAC</name>
<sequence>SFGLVPIFLAAHKIPRLLIQVFIGVPQASKVSEAKLLQSNSTQASDALDGSSGEVGFVTWILDSATYHQWPCRKAFQLLLLFFPS</sequence>
<evidence type="ECO:0000313" key="2">
    <source>
        <dbReference type="Proteomes" id="UP001497382"/>
    </source>
</evidence>
<dbReference type="Proteomes" id="UP001497382">
    <property type="component" value="Unassembled WGS sequence"/>
</dbReference>
<accession>A0AAV2AT10</accession>
<organism evidence="1 2">
    <name type="scientific">Larinioides sclopetarius</name>
    <dbReference type="NCBI Taxonomy" id="280406"/>
    <lineage>
        <taxon>Eukaryota</taxon>
        <taxon>Metazoa</taxon>
        <taxon>Ecdysozoa</taxon>
        <taxon>Arthropoda</taxon>
        <taxon>Chelicerata</taxon>
        <taxon>Arachnida</taxon>
        <taxon>Araneae</taxon>
        <taxon>Araneomorphae</taxon>
        <taxon>Entelegynae</taxon>
        <taxon>Araneoidea</taxon>
        <taxon>Araneidae</taxon>
        <taxon>Larinioides</taxon>
    </lineage>
</organism>
<reference evidence="1 2" key="1">
    <citation type="submission" date="2024-04" db="EMBL/GenBank/DDBJ databases">
        <authorList>
            <person name="Rising A."/>
            <person name="Reimegard J."/>
            <person name="Sonavane S."/>
            <person name="Akerstrom W."/>
            <person name="Nylinder S."/>
            <person name="Hedman E."/>
            <person name="Kallberg Y."/>
        </authorList>
    </citation>
    <scope>NUCLEOTIDE SEQUENCE [LARGE SCALE GENOMIC DNA]</scope>
</reference>
<protein>
    <submittedName>
        <fullName evidence="1">Uncharacterized protein</fullName>
    </submittedName>
</protein>
<comment type="caution">
    <text evidence="1">The sequence shown here is derived from an EMBL/GenBank/DDBJ whole genome shotgun (WGS) entry which is preliminary data.</text>
</comment>
<feature type="non-terminal residue" evidence="1">
    <location>
        <position position="1"/>
    </location>
</feature>